<proteinExistence type="predicted"/>
<sequence>MKTREPLCGPVLHGTLVAPCADTVAAAYAGCFGFRTIADARIGAAQAAAWGLPDVAGLRMLCMSTASGAAAWLRVIELPDCLPPAPLKRHGWIALEVNVRDVDRLAMRLELPGSPFRIIGKPAFLEFSDQIRAMQVIGPAGEVLYLTEVRAPVPPFALPLDPVDPVDRLFIPVLSVPRLGEAAAAYEALAGGAALRVETRITVLNAAFGRPADSRYPIGVLQLAGQTLIEIDEVAQAEAAPLNPCGLPSGIAMVGLAVSDGQAPRMLRGTAGEWTELLPGPGR</sequence>
<evidence type="ECO:0000313" key="1">
    <source>
        <dbReference type="EMBL" id="MCA1857373.1"/>
    </source>
</evidence>
<comment type="caution">
    <text evidence="1">The sequence shown here is derived from an EMBL/GenBank/DDBJ whole genome shotgun (WGS) entry which is preliminary data.</text>
</comment>
<organism evidence="1 2">
    <name type="scientific">Massilia hydrophila</name>
    <dbReference type="NCBI Taxonomy" id="3044279"/>
    <lineage>
        <taxon>Bacteria</taxon>
        <taxon>Pseudomonadati</taxon>
        <taxon>Pseudomonadota</taxon>
        <taxon>Betaproteobacteria</taxon>
        <taxon>Burkholderiales</taxon>
        <taxon>Oxalobacteraceae</taxon>
        <taxon>Telluria group</taxon>
        <taxon>Massilia</taxon>
    </lineage>
</organism>
<evidence type="ECO:0008006" key="3">
    <source>
        <dbReference type="Google" id="ProtNLM"/>
    </source>
</evidence>
<reference evidence="1 2" key="1">
    <citation type="submission" date="2021-07" db="EMBL/GenBank/DDBJ databases">
        <title>Characterization of Violacein-producing bacteria and related species.</title>
        <authorList>
            <person name="Wilson H.S."/>
            <person name="De Leon M.E."/>
        </authorList>
    </citation>
    <scope>NUCLEOTIDE SEQUENCE [LARGE SCALE GENOMIC DNA]</scope>
    <source>
        <strain evidence="1 2">HSC-2F05</strain>
    </source>
</reference>
<dbReference type="RefSeq" id="WP_225239589.1">
    <property type="nucleotide sequence ID" value="NZ_JAHYBX010000006.1"/>
</dbReference>
<dbReference type="EMBL" id="JAHYBX010000006">
    <property type="protein sequence ID" value="MCA1857373.1"/>
    <property type="molecule type" value="Genomic_DNA"/>
</dbReference>
<evidence type="ECO:0000313" key="2">
    <source>
        <dbReference type="Proteomes" id="UP001198602"/>
    </source>
</evidence>
<dbReference type="Proteomes" id="UP001198602">
    <property type="component" value="Unassembled WGS sequence"/>
</dbReference>
<gene>
    <name evidence="1" type="ORF">LE190_15775</name>
</gene>
<accession>A0ABS7YCF4</accession>
<keyword evidence="2" id="KW-1185">Reference proteome</keyword>
<protein>
    <recommendedName>
        <fullName evidence="3">VOC family protein</fullName>
    </recommendedName>
</protein>
<dbReference type="SUPFAM" id="SSF54593">
    <property type="entry name" value="Glyoxalase/Bleomycin resistance protein/Dihydroxybiphenyl dioxygenase"/>
    <property type="match status" value="1"/>
</dbReference>
<name>A0ABS7YCF4_9BURK</name>
<dbReference type="InterPro" id="IPR029068">
    <property type="entry name" value="Glyas_Bleomycin-R_OHBP_Dase"/>
</dbReference>